<evidence type="ECO:0000313" key="12">
    <source>
        <dbReference type="Proteomes" id="UP000824280"/>
    </source>
</evidence>
<keyword evidence="5 7" id="KW-0450">Lipoyl</keyword>
<dbReference type="SUPFAM" id="SSF51230">
    <property type="entry name" value="Single hybrid motif"/>
    <property type="match status" value="1"/>
</dbReference>
<dbReference type="CDD" id="cd06849">
    <property type="entry name" value="lipoyl_domain"/>
    <property type="match status" value="1"/>
</dbReference>
<proteinExistence type="inferred from homology"/>
<comment type="similarity">
    <text evidence="2 7">Belongs to the 2-oxoacid dehydrogenase family.</text>
</comment>
<dbReference type="EMBL" id="CP081297">
    <property type="protein sequence ID" value="QZD87426.1"/>
    <property type="molecule type" value="Genomic_DNA"/>
</dbReference>
<comment type="subunit">
    <text evidence="3">Forms a 24-polypeptide structural core with octahedral symmetry.</text>
</comment>
<evidence type="ECO:0000256" key="6">
    <source>
        <dbReference type="ARBA" id="ARBA00023315"/>
    </source>
</evidence>
<dbReference type="InterPro" id="IPR003016">
    <property type="entry name" value="2-oxoA_DH_lipoyl-BS"/>
</dbReference>
<dbReference type="Proteomes" id="UP000824280">
    <property type="component" value="Chromosome"/>
</dbReference>
<dbReference type="InterPro" id="IPR000089">
    <property type="entry name" value="Biotin_lipoyl"/>
</dbReference>
<dbReference type="PROSITE" id="PS51826">
    <property type="entry name" value="PSBD"/>
    <property type="match status" value="1"/>
</dbReference>
<evidence type="ECO:0000256" key="8">
    <source>
        <dbReference type="SAM" id="MobiDB-lite"/>
    </source>
</evidence>
<evidence type="ECO:0000256" key="7">
    <source>
        <dbReference type="RuleBase" id="RU003423"/>
    </source>
</evidence>
<dbReference type="Pfam" id="PF00364">
    <property type="entry name" value="Biotin_lipoyl"/>
    <property type="match status" value="1"/>
</dbReference>
<dbReference type="InterPro" id="IPR023213">
    <property type="entry name" value="CAT-like_dom_sf"/>
</dbReference>
<dbReference type="Gene3D" id="4.10.320.10">
    <property type="entry name" value="E3-binding domain"/>
    <property type="match status" value="1"/>
</dbReference>
<keyword evidence="6 7" id="KW-0012">Acyltransferase</keyword>
<evidence type="ECO:0000256" key="3">
    <source>
        <dbReference type="ARBA" id="ARBA00011484"/>
    </source>
</evidence>
<evidence type="ECO:0000313" key="11">
    <source>
        <dbReference type="EMBL" id="QZD87426.1"/>
    </source>
</evidence>
<name>A0ABX8ZEJ4_9SPHN</name>
<keyword evidence="12" id="KW-1185">Reference proteome</keyword>
<dbReference type="Pfam" id="PF02817">
    <property type="entry name" value="E3_binding"/>
    <property type="match status" value="1"/>
</dbReference>
<dbReference type="PANTHER" id="PTHR43178:SF5">
    <property type="entry name" value="LIPOAMIDE ACYLTRANSFERASE COMPONENT OF BRANCHED-CHAIN ALPHA-KETO ACID DEHYDROGENASE COMPLEX, MITOCHONDRIAL"/>
    <property type="match status" value="1"/>
</dbReference>
<evidence type="ECO:0000256" key="2">
    <source>
        <dbReference type="ARBA" id="ARBA00007317"/>
    </source>
</evidence>
<evidence type="ECO:0000256" key="1">
    <source>
        <dbReference type="ARBA" id="ARBA00001938"/>
    </source>
</evidence>
<evidence type="ECO:0000259" key="9">
    <source>
        <dbReference type="PROSITE" id="PS50968"/>
    </source>
</evidence>
<dbReference type="InterPro" id="IPR036625">
    <property type="entry name" value="E3-bd_dom_sf"/>
</dbReference>
<evidence type="ECO:0000256" key="5">
    <source>
        <dbReference type="ARBA" id="ARBA00022823"/>
    </source>
</evidence>
<dbReference type="Pfam" id="PF00198">
    <property type="entry name" value="2-oxoacid_dh"/>
    <property type="match status" value="1"/>
</dbReference>
<feature type="domain" description="Lipoyl-binding" evidence="9">
    <location>
        <begin position="1"/>
        <end position="76"/>
    </location>
</feature>
<dbReference type="SUPFAM" id="SSF52777">
    <property type="entry name" value="CoA-dependent acyltransferases"/>
    <property type="match status" value="1"/>
</dbReference>
<gene>
    <name evidence="11" type="ORF">K3166_01555</name>
</gene>
<evidence type="ECO:0000259" key="10">
    <source>
        <dbReference type="PROSITE" id="PS51826"/>
    </source>
</evidence>
<sequence length="388" mass="41194">MGVFVMPSLGADMAAGTLVEWLKTPGDRVEHGDIIAVVETDKGAIEVEVFEDGIIEQLLVSKGQSVPVGTALARIGGTENIPSAAPAQTQAAPLKPATEPPLSQPLATVAPPPIEASSLRASPAARRLAAERGVDLASIAGSGPDGAIQLADVETASIGPAKTGPGLDLTAMRRAIAAAMARSKREIPHYYLMHRIELSRALEWLDRYNADRPPPDRLLLSAIILKASALALGEFHEFNGFYESDHFVPSKPVHLGNAIAIRGGGLAAPCIRDAANLPLAELMARLRDLVARTKRGQFRSSEVADATATVSSLGDRGVEGLLPVIYPPQVAIIGFGSVERRPWADEESLVVRPVMTVTLAGDHRANDGHRGSLLLRRIEQLLMHPEDL</sequence>
<reference evidence="11 12" key="1">
    <citation type="submission" date="2021-08" db="EMBL/GenBank/DDBJ databases">
        <title>Comparative Genomics Analysis of the Genus Qipengyuania Reveals Extensive Genetic Diversity and Metabolic Versatility, Including the Description of Fifteen Novel Species.</title>
        <authorList>
            <person name="Liu Y."/>
        </authorList>
    </citation>
    <scope>NUCLEOTIDE SEQUENCE [LARGE SCALE GENOMIC DNA]</scope>
    <source>
        <strain evidence="11 12">1XM2-8</strain>
    </source>
</reference>
<dbReference type="PROSITE" id="PS50968">
    <property type="entry name" value="BIOTINYL_LIPOYL"/>
    <property type="match status" value="1"/>
</dbReference>
<dbReference type="InterPro" id="IPR050743">
    <property type="entry name" value="2-oxoacid_DH_E2_comp"/>
</dbReference>
<accession>A0ABX8ZEJ4</accession>
<dbReference type="InterPro" id="IPR011053">
    <property type="entry name" value="Single_hybrid_motif"/>
</dbReference>
<evidence type="ECO:0000256" key="4">
    <source>
        <dbReference type="ARBA" id="ARBA00022679"/>
    </source>
</evidence>
<protein>
    <recommendedName>
        <fullName evidence="7">Dihydrolipoamide acetyltransferase component of pyruvate dehydrogenase complex</fullName>
        <ecNumber evidence="7">2.3.1.-</ecNumber>
    </recommendedName>
</protein>
<keyword evidence="4 7" id="KW-0808">Transferase</keyword>
<dbReference type="InterPro" id="IPR001078">
    <property type="entry name" value="2-oxoacid_DH_actylTfrase"/>
</dbReference>
<dbReference type="PROSITE" id="PS00189">
    <property type="entry name" value="LIPOYL"/>
    <property type="match status" value="1"/>
</dbReference>
<dbReference type="Gene3D" id="3.30.559.10">
    <property type="entry name" value="Chloramphenicol acetyltransferase-like domain"/>
    <property type="match status" value="1"/>
</dbReference>
<dbReference type="Gene3D" id="2.40.50.100">
    <property type="match status" value="1"/>
</dbReference>
<dbReference type="SUPFAM" id="SSF47005">
    <property type="entry name" value="Peripheral subunit-binding domain of 2-oxo acid dehydrogenase complex"/>
    <property type="match status" value="1"/>
</dbReference>
<comment type="cofactor">
    <cofactor evidence="1 7">
        <name>(R)-lipoate</name>
        <dbReference type="ChEBI" id="CHEBI:83088"/>
    </cofactor>
</comment>
<dbReference type="InterPro" id="IPR004167">
    <property type="entry name" value="PSBD"/>
</dbReference>
<organism evidence="11 12">
    <name type="scientific">Qipengyuania psychrotolerans</name>
    <dbReference type="NCBI Taxonomy" id="2867238"/>
    <lineage>
        <taxon>Bacteria</taxon>
        <taxon>Pseudomonadati</taxon>
        <taxon>Pseudomonadota</taxon>
        <taxon>Alphaproteobacteria</taxon>
        <taxon>Sphingomonadales</taxon>
        <taxon>Erythrobacteraceae</taxon>
        <taxon>Qipengyuania</taxon>
    </lineage>
</organism>
<feature type="region of interest" description="Disordered" evidence="8">
    <location>
        <begin position="81"/>
        <end position="120"/>
    </location>
</feature>
<dbReference type="EC" id="2.3.1.-" evidence="7"/>
<dbReference type="PANTHER" id="PTHR43178">
    <property type="entry name" value="DIHYDROLIPOAMIDE ACETYLTRANSFERASE COMPONENT OF PYRUVATE DEHYDROGENASE COMPLEX"/>
    <property type="match status" value="1"/>
</dbReference>
<feature type="compositionally biased region" description="Low complexity" evidence="8">
    <location>
        <begin position="82"/>
        <end position="97"/>
    </location>
</feature>
<feature type="domain" description="Peripheral subunit-binding (PSBD)" evidence="10">
    <location>
        <begin position="120"/>
        <end position="157"/>
    </location>
</feature>